<evidence type="ECO:0000313" key="5">
    <source>
        <dbReference type="Proteomes" id="UP000266673"/>
    </source>
</evidence>
<dbReference type="AlphaFoldDB" id="A0A397UUR7"/>
<dbReference type="CDD" id="cd01389">
    <property type="entry name" value="HMG-box_ROX1-like"/>
    <property type="match status" value="1"/>
</dbReference>
<reference evidence="4 5" key="1">
    <citation type="submission" date="2018-06" db="EMBL/GenBank/DDBJ databases">
        <title>Comparative genomics reveals the genomic features of Rhizophagus irregularis, R. cerebriforme, R. diaphanum and Gigaspora rosea, and their symbiotic lifestyle signature.</title>
        <authorList>
            <person name="Morin E."/>
            <person name="San Clemente H."/>
            <person name="Chen E.C.H."/>
            <person name="De La Providencia I."/>
            <person name="Hainaut M."/>
            <person name="Kuo A."/>
            <person name="Kohler A."/>
            <person name="Murat C."/>
            <person name="Tang N."/>
            <person name="Roy S."/>
            <person name="Loubradou J."/>
            <person name="Henrissat B."/>
            <person name="Grigoriev I.V."/>
            <person name="Corradi N."/>
            <person name="Roux C."/>
            <person name="Martin F.M."/>
        </authorList>
    </citation>
    <scope>NUCLEOTIDE SEQUENCE [LARGE SCALE GENOMIC DNA]</scope>
    <source>
        <strain evidence="4 5">DAOM 194757</strain>
    </source>
</reference>
<proteinExistence type="predicted"/>
<accession>A0A397UUR7</accession>
<dbReference type="Gene3D" id="1.10.30.10">
    <property type="entry name" value="High mobility group box domain"/>
    <property type="match status" value="1"/>
</dbReference>
<dbReference type="PROSITE" id="PS50118">
    <property type="entry name" value="HMG_BOX_2"/>
    <property type="match status" value="1"/>
</dbReference>
<dbReference type="SMART" id="SM00398">
    <property type="entry name" value="HMG"/>
    <property type="match status" value="1"/>
</dbReference>
<evidence type="ECO:0000259" key="3">
    <source>
        <dbReference type="PROSITE" id="PS50118"/>
    </source>
</evidence>
<evidence type="ECO:0000313" key="4">
    <source>
        <dbReference type="EMBL" id="RIB13542.1"/>
    </source>
</evidence>
<dbReference type="GO" id="GO:0003677">
    <property type="term" value="F:DNA binding"/>
    <property type="evidence" value="ECO:0007669"/>
    <property type="project" value="UniProtKB-UniRule"/>
</dbReference>
<keyword evidence="1" id="KW-0238">DNA-binding</keyword>
<evidence type="ECO:0000256" key="1">
    <source>
        <dbReference type="PROSITE-ProRule" id="PRU00267"/>
    </source>
</evidence>
<dbReference type="EMBL" id="QKWP01000914">
    <property type="protein sequence ID" value="RIB13542.1"/>
    <property type="molecule type" value="Genomic_DNA"/>
</dbReference>
<name>A0A397UUR7_9GLOM</name>
<keyword evidence="1" id="KW-0539">Nucleus</keyword>
<dbReference type="Proteomes" id="UP000266673">
    <property type="component" value="Unassembled WGS sequence"/>
</dbReference>
<dbReference type="SUPFAM" id="SSF47095">
    <property type="entry name" value="HMG-box"/>
    <property type="match status" value="1"/>
</dbReference>
<feature type="domain" description="HMG box" evidence="3">
    <location>
        <begin position="82"/>
        <end position="150"/>
    </location>
</feature>
<gene>
    <name evidence="4" type="ORF">C2G38_2040888</name>
</gene>
<protein>
    <recommendedName>
        <fullName evidence="3">HMG box domain-containing protein</fullName>
    </recommendedName>
</protein>
<feature type="region of interest" description="Disordered" evidence="2">
    <location>
        <begin position="142"/>
        <end position="189"/>
    </location>
</feature>
<dbReference type="InterPro" id="IPR036910">
    <property type="entry name" value="HMG_box_dom_sf"/>
</dbReference>
<feature type="DNA-binding region" description="HMG box" evidence="1">
    <location>
        <begin position="82"/>
        <end position="150"/>
    </location>
</feature>
<dbReference type="OrthoDB" id="6247875at2759"/>
<dbReference type="InterPro" id="IPR009071">
    <property type="entry name" value="HMG_box_dom"/>
</dbReference>
<feature type="compositionally biased region" description="Polar residues" evidence="2">
    <location>
        <begin position="162"/>
        <end position="189"/>
    </location>
</feature>
<evidence type="ECO:0000256" key="2">
    <source>
        <dbReference type="SAM" id="MobiDB-lite"/>
    </source>
</evidence>
<keyword evidence="5" id="KW-1185">Reference proteome</keyword>
<sequence>MPYYYVEPFYNAMEESLNFDISSINSSPILLDNESGNVTNSIETTSGLVQDHSQQSLFIKPPFPPTINIDDLVTSKPNGDKPSKSSNAFIIYRKVYVKELHSRGVNLQMTQISPMVSESWKREPEVVKQEYKKLAEAAKKRYKEIWPSKPRRRHQRRQQPQLPINRSLHTVDSSNSIQTYSSNESLTSTPGIGLRESWNLLPSSYLSLQNSSYDSSTLLDQLYYGSNNVSHRPTITNPLNVNNQSVLTPPEENPNSPTSALFPNGNHTNEISLPELSDGMNTLKEYHRVMTNWHEGLQRHKIHPYQSFDAARSVTFFTSHLV</sequence>
<dbReference type="Pfam" id="PF00505">
    <property type="entry name" value="HMG_box"/>
    <property type="match status" value="1"/>
</dbReference>
<comment type="caution">
    <text evidence="4">The sequence shown here is derived from an EMBL/GenBank/DDBJ whole genome shotgun (WGS) entry which is preliminary data.</text>
</comment>
<organism evidence="4 5">
    <name type="scientific">Gigaspora rosea</name>
    <dbReference type="NCBI Taxonomy" id="44941"/>
    <lineage>
        <taxon>Eukaryota</taxon>
        <taxon>Fungi</taxon>
        <taxon>Fungi incertae sedis</taxon>
        <taxon>Mucoromycota</taxon>
        <taxon>Glomeromycotina</taxon>
        <taxon>Glomeromycetes</taxon>
        <taxon>Diversisporales</taxon>
        <taxon>Gigasporaceae</taxon>
        <taxon>Gigaspora</taxon>
    </lineage>
</organism>
<dbReference type="GO" id="GO:0005634">
    <property type="term" value="C:nucleus"/>
    <property type="evidence" value="ECO:0007669"/>
    <property type="project" value="UniProtKB-UniRule"/>
</dbReference>